<protein>
    <submittedName>
        <fullName evidence="2">Uncharacterized protein</fullName>
    </submittedName>
</protein>
<keyword evidence="1" id="KW-1133">Transmembrane helix</keyword>
<keyword evidence="1" id="KW-0472">Membrane</keyword>
<reference evidence="2 3" key="1">
    <citation type="journal article" date="2009" name="Nat. Genet.">
        <title>The genome of the cucumber, Cucumis sativus L.</title>
        <authorList>
            <person name="Huang S."/>
            <person name="Li R."/>
            <person name="Zhang Z."/>
            <person name="Li L."/>
            <person name="Gu X."/>
            <person name="Fan W."/>
            <person name="Lucas W.J."/>
            <person name="Wang X."/>
            <person name="Xie B."/>
            <person name="Ni P."/>
            <person name="Ren Y."/>
            <person name="Zhu H."/>
            <person name="Li J."/>
            <person name="Lin K."/>
            <person name="Jin W."/>
            <person name="Fei Z."/>
            <person name="Li G."/>
            <person name="Staub J."/>
            <person name="Kilian A."/>
            <person name="van der Vossen E.A."/>
            <person name="Wu Y."/>
            <person name="Guo J."/>
            <person name="He J."/>
            <person name="Jia Z."/>
            <person name="Ren Y."/>
            <person name="Tian G."/>
            <person name="Lu Y."/>
            <person name="Ruan J."/>
            <person name="Qian W."/>
            <person name="Wang M."/>
            <person name="Huang Q."/>
            <person name="Li B."/>
            <person name="Xuan Z."/>
            <person name="Cao J."/>
            <person name="Asan"/>
            <person name="Wu Z."/>
            <person name="Zhang J."/>
            <person name="Cai Q."/>
            <person name="Bai Y."/>
            <person name="Zhao B."/>
            <person name="Han Y."/>
            <person name="Li Y."/>
            <person name="Li X."/>
            <person name="Wang S."/>
            <person name="Shi Q."/>
            <person name="Liu S."/>
            <person name="Cho W.K."/>
            <person name="Kim J.Y."/>
            <person name="Xu Y."/>
            <person name="Heller-Uszynska K."/>
            <person name="Miao H."/>
            <person name="Cheng Z."/>
            <person name="Zhang S."/>
            <person name="Wu J."/>
            <person name="Yang Y."/>
            <person name="Kang H."/>
            <person name="Li M."/>
            <person name="Liang H."/>
            <person name="Ren X."/>
            <person name="Shi Z."/>
            <person name="Wen M."/>
            <person name="Jian M."/>
            <person name="Yang H."/>
            <person name="Zhang G."/>
            <person name="Yang Z."/>
            <person name="Chen R."/>
            <person name="Liu S."/>
            <person name="Li J."/>
            <person name="Ma L."/>
            <person name="Liu H."/>
            <person name="Zhou Y."/>
            <person name="Zhao J."/>
            <person name="Fang X."/>
            <person name="Li G."/>
            <person name="Fang L."/>
            <person name="Li Y."/>
            <person name="Liu D."/>
            <person name="Zheng H."/>
            <person name="Zhang Y."/>
            <person name="Qin N."/>
            <person name="Li Z."/>
            <person name="Yang G."/>
            <person name="Yang S."/>
            <person name="Bolund L."/>
            <person name="Kristiansen K."/>
            <person name="Zheng H."/>
            <person name="Li S."/>
            <person name="Zhang X."/>
            <person name="Yang H."/>
            <person name="Wang J."/>
            <person name="Sun R."/>
            <person name="Zhang B."/>
            <person name="Jiang S."/>
            <person name="Wang J."/>
            <person name="Du Y."/>
            <person name="Li S."/>
        </authorList>
    </citation>
    <scope>NUCLEOTIDE SEQUENCE [LARGE SCALE GENOMIC DNA]</scope>
    <source>
        <strain evidence="3">cv. 9930</strain>
    </source>
</reference>
<reference evidence="2 3" key="2">
    <citation type="journal article" date="2009" name="PLoS ONE">
        <title>An integrated genetic and cytogenetic map of the cucumber genome.</title>
        <authorList>
            <person name="Ren Y."/>
            <person name="Zhang Z."/>
            <person name="Liu J."/>
            <person name="Staub J.E."/>
            <person name="Han Y."/>
            <person name="Cheng Z."/>
            <person name="Li X."/>
            <person name="Lu J."/>
            <person name="Miao H."/>
            <person name="Kang H."/>
            <person name="Xie B."/>
            <person name="Gu X."/>
            <person name="Wang X."/>
            <person name="Du Y."/>
            <person name="Jin W."/>
            <person name="Huang S."/>
        </authorList>
    </citation>
    <scope>NUCLEOTIDE SEQUENCE [LARGE SCALE GENOMIC DNA]</scope>
    <source>
        <strain evidence="3">cv. 9930</strain>
    </source>
</reference>
<feature type="transmembrane region" description="Helical" evidence="1">
    <location>
        <begin position="76"/>
        <end position="95"/>
    </location>
</feature>
<dbReference type="EMBL" id="CM002926">
    <property type="protein sequence ID" value="KGN50758.1"/>
    <property type="molecule type" value="Genomic_DNA"/>
</dbReference>
<organism evidence="2 3">
    <name type="scientific">Cucumis sativus</name>
    <name type="common">Cucumber</name>
    <dbReference type="NCBI Taxonomy" id="3659"/>
    <lineage>
        <taxon>Eukaryota</taxon>
        <taxon>Viridiplantae</taxon>
        <taxon>Streptophyta</taxon>
        <taxon>Embryophyta</taxon>
        <taxon>Tracheophyta</taxon>
        <taxon>Spermatophyta</taxon>
        <taxon>Magnoliopsida</taxon>
        <taxon>eudicotyledons</taxon>
        <taxon>Gunneridae</taxon>
        <taxon>Pentapetalae</taxon>
        <taxon>rosids</taxon>
        <taxon>fabids</taxon>
        <taxon>Cucurbitales</taxon>
        <taxon>Cucurbitaceae</taxon>
        <taxon>Benincaseae</taxon>
        <taxon>Cucumis</taxon>
    </lineage>
</organism>
<dbReference type="Gramene" id="KGN50758">
    <property type="protein sequence ID" value="KGN50758"/>
    <property type="gene ID" value="Csa_5G229130"/>
</dbReference>
<dbReference type="Proteomes" id="UP000029981">
    <property type="component" value="Chromosome 5"/>
</dbReference>
<keyword evidence="1" id="KW-0812">Transmembrane</keyword>
<proteinExistence type="predicted"/>
<reference evidence="2 3" key="4">
    <citation type="journal article" date="2011" name="BMC Genomics">
        <title>RNA-Seq improves annotation of protein-coding genes in the cucumber genome.</title>
        <authorList>
            <person name="Li Z."/>
            <person name="Zhang Z."/>
            <person name="Yan P."/>
            <person name="Huang S."/>
            <person name="Fei Z."/>
            <person name="Lin K."/>
        </authorList>
    </citation>
    <scope>NUCLEOTIDE SEQUENCE [LARGE SCALE GENOMIC DNA]</scope>
    <source>
        <strain evidence="3">cv. 9930</strain>
    </source>
</reference>
<gene>
    <name evidence="2" type="ORF">Csa_5G229130</name>
</gene>
<keyword evidence="3" id="KW-1185">Reference proteome</keyword>
<sequence>MGHRLGLPLNYWTSNLYSPSLIFPFPPRSFPLCSPLLLHHCSHCITQVPFFFFHQCTSIIPHFTQLCASKMHLKKLRFRFCFLFVGFAILFRIYFSA</sequence>
<evidence type="ECO:0000313" key="2">
    <source>
        <dbReference type="EMBL" id="KGN50758.1"/>
    </source>
</evidence>
<name>A0A0A0KMC0_CUCSA</name>
<dbReference type="AlphaFoldDB" id="A0A0A0KMC0"/>
<evidence type="ECO:0000313" key="3">
    <source>
        <dbReference type="Proteomes" id="UP000029981"/>
    </source>
</evidence>
<evidence type="ECO:0000256" key="1">
    <source>
        <dbReference type="SAM" id="Phobius"/>
    </source>
</evidence>
<accession>A0A0A0KMC0</accession>
<reference evidence="2 3" key="3">
    <citation type="journal article" date="2010" name="BMC Genomics">
        <title>Transcriptome sequencing and comparative analysis of cucumber flowers with different sex types.</title>
        <authorList>
            <person name="Guo S."/>
            <person name="Zheng Y."/>
            <person name="Joung J.G."/>
            <person name="Liu S."/>
            <person name="Zhang Z."/>
            <person name="Crasta O.R."/>
            <person name="Sobral B.W."/>
            <person name="Xu Y."/>
            <person name="Huang S."/>
            <person name="Fei Z."/>
        </authorList>
    </citation>
    <scope>NUCLEOTIDE SEQUENCE [LARGE SCALE GENOMIC DNA]</scope>
    <source>
        <strain evidence="3">cv. 9930</strain>
    </source>
</reference>